<gene>
    <name evidence="1" type="ORF">CCUS01_11694</name>
</gene>
<keyword evidence="2" id="KW-1185">Reference proteome</keyword>
<protein>
    <submittedName>
        <fullName evidence="1">Uncharacterized protein</fullName>
    </submittedName>
</protein>
<organism evidence="1 2">
    <name type="scientific">Colletotrichum cuscutae</name>
    <dbReference type="NCBI Taxonomy" id="1209917"/>
    <lineage>
        <taxon>Eukaryota</taxon>
        <taxon>Fungi</taxon>
        <taxon>Dikarya</taxon>
        <taxon>Ascomycota</taxon>
        <taxon>Pezizomycotina</taxon>
        <taxon>Sordariomycetes</taxon>
        <taxon>Hypocreomycetidae</taxon>
        <taxon>Glomerellales</taxon>
        <taxon>Glomerellaceae</taxon>
        <taxon>Colletotrichum</taxon>
        <taxon>Colletotrichum acutatum species complex</taxon>
    </lineage>
</organism>
<evidence type="ECO:0000313" key="1">
    <source>
        <dbReference type="EMBL" id="KAK1448286.1"/>
    </source>
</evidence>
<dbReference type="EMBL" id="MPDP01000309">
    <property type="protein sequence ID" value="KAK1448286.1"/>
    <property type="molecule type" value="Genomic_DNA"/>
</dbReference>
<name>A0AAI9U0Y4_9PEZI</name>
<proteinExistence type="predicted"/>
<dbReference type="AlphaFoldDB" id="A0AAI9U0Y4"/>
<accession>A0AAI9U0Y4</accession>
<sequence length="61" mass="7372">MCLVHRRRWARFAMLRDGGNDQEMCMTWLQGSLLSLSLFYRRAWLYPWSDDVCSTDRHGEF</sequence>
<evidence type="ECO:0000313" key="2">
    <source>
        <dbReference type="Proteomes" id="UP001239213"/>
    </source>
</evidence>
<comment type="caution">
    <text evidence="1">The sequence shown here is derived from an EMBL/GenBank/DDBJ whole genome shotgun (WGS) entry which is preliminary data.</text>
</comment>
<reference evidence="1" key="1">
    <citation type="submission" date="2016-11" db="EMBL/GenBank/DDBJ databases">
        <title>The genome sequence of Colletotrichum cuscutae.</title>
        <authorList>
            <person name="Baroncelli R."/>
        </authorList>
    </citation>
    <scope>NUCLEOTIDE SEQUENCE</scope>
    <source>
        <strain evidence="1">IMI 304802</strain>
    </source>
</reference>
<dbReference type="Proteomes" id="UP001239213">
    <property type="component" value="Unassembled WGS sequence"/>
</dbReference>